<reference evidence="11" key="1">
    <citation type="journal article" date="2011" name="Genome Res.">
        <title>Phylogeny-wide analysis of social amoeba genomes highlights ancient origins for complex intercellular communication.</title>
        <authorList>
            <person name="Heidel A.J."/>
            <person name="Lawal H.M."/>
            <person name="Felder M."/>
            <person name="Schilde C."/>
            <person name="Helps N.R."/>
            <person name="Tunggal B."/>
            <person name="Rivero F."/>
            <person name="John U."/>
            <person name="Schleicher M."/>
            <person name="Eichinger L."/>
            <person name="Platzer M."/>
            <person name="Noegel A.A."/>
            <person name="Schaap P."/>
            <person name="Gloeckner G."/>
        </authorList>
    </citation>
    <scope>NUCLEOTIDE SEQUENCE [LARGE SCALE GENOMIC DNA]</scope>
    <source>
        <strain evidence="11">SH3</strain>
    </source>
</reference>
<dbReference type="InterPro" id="IPR002053">
    <property type="entry name" value="Glyco_hydro_25"/>
</dbReference>
<dbReference type="GO" id="GO:0042742">
    <property type="term" value="P:defense response to bacterium"/>
    <property type="evidence" value="ECO:0007669"/>
    <property type="project" value="UniProtKB-KW"/>
</dbReference>
<accession>F4PI85</accession>
<dbReference type="InterPro" id="IPR051595">
    <property type="entry name" value="GH25_Enzymes"/>
</dbReference>
<dbReference type="GO" id="GO:0003796">
    <property type="term" value="F:lysozyme activity"/>
    <property type="evidence" value="ECO:0007669"/>
    <property type="project" value="InterPro"/>
</dbReference>
<dbReference type="GO" id="GO:0031640">
    <property type="term" value="P:killing of cells of another organism"/>
    <property type="evidence" value="ECO:0007669"/>
    <property type="project" value="UniProtKB-KW"/>
</dbReference>
<proteinExistence type="inferred from homology"/>
<dbReference type="GO" id="GO:0005576">
    <property type="term" value="C:extracellular region"/>
    <property type="evidence" value="ECO:0007669"/>
    <property type="project" value="UniProtKB-SubCell"/>
</dbReference>
<organism evidence="10 11">
    <name type="scientific">Cavenderia fasciculata</name>
    <name type="common">Slime mold</name>
    <name type="synonym">Dictyostelium fasciculatum</name>
    <dbReference type="NCBI Taxonomy" id="261658"/>
    <lineage>
        <taxon>Eukaryota</taxon>
        <taxon>Amoebozoa</taxon>
        <taxon>Evosea</taxon>
        <taxon>Eumycetozoa</taxon>
        <taxon>Dictyostelia</taxon>
        <taxon>Acytosteliales</taxon>
        <taxon>Cavenderiaceae</taxon>
        <taxon>Cavenderia</taxon>
    </lineage>
</organism>
<dbReference type="PROSITE" id="PS51904">
    <property type="entry name" value="GLYCOSYL_HYDROL_F25_2"/>
    <property type="match status" value="1"/>
</dbReference>
<dbReference type="OrthoDB" id="2251794at2759"/>
<keyword evidence="8" id="KW-0326">Glycosidase</keyword>
<name>F4PI85_CACFS</name>
<keyword evidence="5" id="KW-0081">Bacteriolytic enzyme</keyword>
<evidence type="ECO:0000256" key="6">
    <source>
        <dbReference type="ARBA" id="ARBA00022729"/>
    </source>
</evidence>
<keyword evidence="4" id="KW-0929">Antimicrobial</keyword>
<sequence length="215" mass="23898">MYKQIILFVVLVSAIFGLSKATLAVDISSQTNTSSFDCLKSNGYSYVIIRGLETGQPDPNGPESIENAWDGGMTKVDVYAVPCPLCVSSSGYGQILRMIQSIKAYNVKFGTIWLVVQGAGYWSTYRDENQAFFKDMINGANTDDYSVGVYTSASQWQQIMGSWNGAASYPLWYSNYDSNPSFSDFKPFGGWTSPTIKQYNSDQMVCELAVNQNYY</sequence>
<comment type="similarity">
    <text evidence="2">Belongs to the glycosyl hydrolase 25 family.</text>
</comment>
<evidence type="ECO:0000256" key="1">
    <source>
        <dbReference type="ARBA" id="ARBA00004613"/>
    </source>
</evidence>
<evidence type="ECO:0000256" key="7">
    <source>
        <dbReference type="ARBA" id="ARBA00022801"/>
    </source>
</evidence>
<dbReference type="EMBL" id="GL883006">
    <property type="protein sequence ID" value="EGG24519.1"/>
    <property type="molecule type" value="Genomic_DNA"/>
</dbReference>
<dbReference type="Proteomes" id="UP000007797">
    <property type="component" value="Unassembled WGS sequence"/>
</dbReference>
<protein>
    <recommendedName>
        <fullName evidence="12">Glycoside hydrolase family 25 protein</fullName>
    </recommendedName>
</protein>
<dbReference type="SUPFAM" id="SSF51445">
    <property type="entry name" value="(Trans)glycosidases"/>
    <property type="match status" value="1"/>
</dbReference>
<evidence type="ECO:0000256" key="3">
    <source>
        <dbReference type="ARBA" id="ARBA00022525"/>
    </source>
</evidence>
<dbReference type="Gene3D" id="3.20.20.80">
    <property type="entry name" value="Glycosidases"/>
    <property type="match status" value="1"/>
</dbReference>
<evidence type="ECO:0000256" key="2">
    <source>
        <dbReference type="ARBA" id="ARBA00010646"/>
    </source>
</evidence>
<dbReference type="GO" id="GO:0009253">
    <property type="term" value="P:peptidoglycan catabolic process"/>
    <property type="evidence" value="ECO:0007669"/>
    <property type="project" value="InterPro"/>
</dbReference>
<evidence type="ECO:0000256" key="4">
    <source>
        <dbReference type="ARBA" id="ARBA00022529"/>
    </source>
</evidence>
<keyword evidence="7" id="KW-0378">Hydrolase</keyword>
<evidence type="ECO:0008006" key="12">
    <source>
        <dbReference type="Google" id="ProtNLM"/>
    </source>
</evidence>
<dbReference type="InterPro" id="IPR017853">
    <property type="entry name" value="GH"/>
</dbReference>
<keyword evidence="11" id="KW-1185">Reference proteome</keyword>
<dbReference type="GeneID" id="14877175"/>
<evidence type="ECO:0000256" key="5">
    <source>
        <dbReference type="ARBA" id="ARBA00022638"/>
    </source>
</evidence>
<evidence type="ECO:0000256" key="8">
    <source>
        <dbReference type="ARBA" id="ARBA00023295"/>
    </source>
</evidence>
<evidence type="ECO:0000313" key="10">
    <source>
        <dbReference type="EMBL" id="EGG24519.1"/>
    </source>
</evidence>
<feature type="chain" id="PRO_5003320079" description="Glycoside hydrolase family 25 protein" evidence="9">
    <location>
        <begin position="22"/>
        <end position="215"/>
    </location>
</feature>
<dbReference type="PANTHER" id="PTHR23208">
    <property type="entry name" value="LYSOZYME PROTEIN"/>
    <property type="match status" value="1"/>
</dbReference>
<evidence type="ECO:0000256" key="9">
    <source>
        <dbReference type="SAM" id="SignalP"/>
    </source>
</evidence>
<gene>
    <name evidence="10" type="ORF">DFA_02762</name>
</gene>
<dbReference type="KEGG" id="dfa:DFA_02762"/>
<dbReference type="PANTHER" id="PTHR23208:SF36">
    <property type="entry name" value="LYSOZYME-RELATED"/>
    <property type="match status" value="1"/>
</dbReference>
<feature type="signal peptide" evidence="9">
    <location>
        <begin position="1"/>
        <end position="21"/>
    </location>
</feature>
<dbReference type="AlphaFoldDB" id="F4PI85"/>
<evidence type="ECO:0000313" key="11">
    <source>
        <dbReference type="Proteomes" id="UP000007797"/>
    </source>
</evidence>
<dbReference type="GO" id="GO:0007165">
    <property type="term" value="P:signal transduction"/>
    <property type="evidence" value="ECO:0007669"/>
    <property type="project" value="TreeGrafter"/>
</dbReference>
<dbReference type="OMA" id="YTNWYDW"/>
<comment type="subcellular location">
    <subcellularLocation>
        <location evidence="1">Secreted</location>
    </subcellularLocation>
</comment>
<keyword evidence="6 9" id="KW-0732">Signal</keyword>
<dbReference type="CDD" id="cd06416">
    <property type="entry name" value="GH25_Lys1-like"/>
    <property type="match status" value="1"/>
</dbReference>
<keyword evidence="3" id="KW-0964">Secreted</keyword>
<dbReference type="GO" id="GO:0016998">
    <property type="term" value="P:cell wall macromolecule catabolic process"/>
    <property type="evidence" value="ECO:0007669"/>
    <property type="project" value="InterPro"/>
</dbReference>
<dbReference type="STRING" id="1054147.F4PI85"/>
<dbReference type="RefSeq" id="XP_004362370.1">
    <property type="nucleotide sequence ID" value="XM_004362313.1"/>
</dbReference>